<name>A0ACB9KV88_BAUVA</name>
<evidence type="ECO:0000313" key="2">
    <source>
        <dbReference type="Proteomes" id="UP000828941"/>
    </source>
</evidence>
<protein>
    <submittedName>
        <fullName evidence="1">Uncharacterized protein</fullName>
    </submittedName>
</protein>
<evidence type="ECO:0000313" key="1">
    <source>
        <dbReference type="EMBL" id="KAI4301085.1"/>
    </source>
</evidence>
<keyword evidence="2" id="KW-1185">Reference proteome</keyword>
<gene>
    <name evidence="1" type="ORF">L6164_034401</name>
</gene>
<dbReference type="EMBL" id="CM039438">
    <property type="protein sequence ID" value="KAI4301085.1"/>
    <property type="molecule type" value="Genomic_DNA"/>
</dbReference>
<proteinExistence type="predicted"/>
<comment type="caution">
    <text evidence="1">The sequence shown here is derived from an EMBL/GenBank/DDBJ whole genome shotgun (WGS) entry which is preliminary data.</text>
</comment>
<organism evidence="1 2">
    <name type="scientific">Bauhinia variegata</name>
    <name type="common">Purple orchid tree</name>
    <name type="synonym">Phanera variegata</name>
    <dbReference type="NCBI Taxonomy" id="167791"/>
    <lineage>
        <taxon>Eukaryota</taxon>
        <taxon>Viridiplantae</taxon>
        <taxon>Streptophyta</taxon>
        <taxon>Embryophyta</taxon>
        <taxon>Tracheophyta</taxon>
        <taxon>Spermatophyta</taxon>
        <taxon>Magnoliopsida</taxon>
        <taxon>eudicotyledons</taxon>
        <taxon>Gunneridae</taxon>
        <taxon>Pentapetalae</taxon>
        <taxon>rosids</taxon>
        <taxon>fabids</taxon>
        <taxon>Fabales</taxon>
        <taxon>Fabaceae</taxon>
        <taxon>Cercidoideae</taxon>
        <taxon>Cercideae</taxon>
        <taxon>Bauhiniinae</taxon>
        <taxon>Bauhinia</taxon>
    </lineage>
</organism>
<accession>A0ACB9KV88</accession>
<sequence>MESAFGRNRLKDNDNMGNLSVPPGFKSLSSFNLKRLGKVEETDKSTAFVTASDDELNTMAQMNSISACRSIIEDRPWIVFDRSNSNPEESDTEKLPMDLPLNDCRPKGVTCGCPDCSNCLKVTASWRPKDARRDVLHEAPIFRPTEEEFKDTLKYIASIRSKAETYGICRIIPPSSWQPPCLVKENNIWESSEFVTQIQRIDGLQVLSTQEITANSSVNIKTKRRKGEKVDLESQLGKRRTFTSNHHDVEDSMSKPGPSFSLRALKKLADEFKMQYFNCKDSVMAPNINPSLHQEQWEPSVENLEGEYGRIVQNPTEEIEVLCGNNLEAAGFSSGFPTISSPLETSKYPEYVKSQWNLNNINRLSGSLLSFESSEAACNFIRIHVGMCFSSLGWRVEEHQLYSLCYMHLGEPKVWYAIPGRFAASFEDVRRKYFSDLFTGRSDLPNALVRQISLATLKSEAIPVYRCIQYPREFVLVFPGAYHSGFDCGFNFSEVASFAPLEWLLRGQNVVELYCEQRRKTSISYDKLLLGAAREAVRAQWEIQLCRRTTPDNLTWKDACGSNGILAKVLDSRTRSESCKREFLCSSLRSERMGKDFDATCKRECS</sequence>
<reference evidence="1 2" key="1">
    <citation type="journal article" date="2022" name="DNA Res.">
        <title>Chromosomal-level genome assembly of the orchid tree Bauhinia variegata (Leguminosae; Cercidoideae) supports the allotetraploid origin hypothesis of Bauhinia.</title>
        <authorList>
            <person name="Zhong Y."/>
            <person name="Chen Y."/>
            <person name="Zheng D."/>
            <person name="Pang J."/>
            <person name="Liu Y."/>
            <person name="Luo S."/>
            <person name="Meng S."/>
            <person name="Qian L."/>
            <person name="Wei D."/>
            <person name="Dai S."/>
            <person name="Zhou R."/>
        </authorList>
    </citation>
    <scope>NUCLEOTIDE SEQUENCE [LARGE SCALE GENOMIC DNA]</scope>
    <source>
        <strain evidence="1">BV-YZ2020</strain>
    </source>
</reference>
<dbReference type="Proteomes" id="UP000828941">
    <property type="component" value="Chromosome 13"/>
</dbReference>
<feature type="non-terminal residue" evidence="1">
    <location>
        <position position="606"/>
    </location>
</feature>